<reference evidence="1 2" key="1">
    <citation type="journal article" date="2014" name="Genome Announc.">
        <title>Draft Genome Sequence of Paenibacillus pini JCM 16418T, Isolated from the Rhizosphere of Pine Tree.</title>
        <authorList>
            <person name="Yuki M."/>
            <person name="Oshima K."/>
            <person name="Suda W."/>
            <person name="Oshida Y."/>
            <person name="Kitamura K."/>
            <person name="Iida Y."/>
            <person name="Hattori M."/>
            <person name="Ohkuma M."/>
        </authorList>
    </citation>
    <scope>NUCLEOTIDE SEQUENCE [LARGE SCALE GENOMIC DNA]</scope>
    <source>
        <strain evidence="1 2">JCM 16418</strain>
    </source>
</reference>
<keyword evidence="2" id="KW-1185">Reference proteome</keyword>
<gene>
    <name evidence="1" type="ORF">JCM16418_5152</name>
</gene>
<dbReference type="AlphaFoldDB" id="W7YJ29"/>
<evidence type="ECO:0000313" key="2">
    <source>
        <dbReference type="Proteomes" id="UP000019364"/>
    </source>
</evidence>
<dbReference type="Proteomes" id="UP000019364">
    <property type="component" value="Unassembled WGS sequence"/>
</dbReference>
<organism evidence="1 2">
    <name type="scientific">Paenibacillus pini JCM 16418</name>
    <dbReference type="NCBI Taxonomy" id="1236976"/>
    <lineage>
        <taxon>Bacteria</taxon>
        <taxon>Bacillati</taxon>
        <taxon>Bacillota</taxon>
        <taxon>Bacilli</taxon>
        <taxon>Bacillales</taxon>
        <taxon>Paenibacillaceae</taxon>
        <taxon>Paenibacillus</taxon>
    </lineage>
</organism>
<comment type="caution">
    <text evidence="1">The sequence shown here is derived from an EMBL/GenBank/DDBJ whole genome shotgun (WGS) entry which is preliminary data.</text>
</comment>
<accession>W7YJ29</accession>
<sequence>MCIAFHELGHYIDFKENPELFEKFDCDLYQEKKYEFEYRAYQLGRKLIVDRRLLEIYDELNKERLNGIKMK</sequence>
<name>W7YJ29_9BACL</name>
<evidence type="ECO:0008006" key="3">
    <source>
        <dbReference type="Google" id="ProtNLM"/>
    </source>
</evidence>
<protein>
    <recommendedName>
        <fullName evidence="3">IrrE N-terminal-like domain-containing protein</fullName>
    </recommendedName>
</protein>
<evidence type="ECO:0000313" key="1">
    <source>
        <dbReference type="EMBL" id="GAF10915.1"/>
    </source>
</evidence>
<dbReference type="EMBL" id="BAVZ01000051">
    <property type="protein sequence ID" value="GAF10915.1"/>
    <property type="molecule type" value="Genomic_DNA"/>
</dbReference>
<dbReference type="STRING" id="1236976.JCM16418_5152"/>
<proteinExistence type="predicted"/>